<keyword evidence="15" id="KW-0436">Ligase</keyword>
<sequence length="411" mass="47747">MTLRELTIEEFKEHSGNYDSQSFLQTPEMAKLLEKRGYDVRYLGYQVENKLEIISLSYIMPVTGGFQMKIDSGPVHSNSKYLKQFYKALQGYAKSNGVLELIVEPYDDYQLFTSSGVPSNQGNDNLIEDFTSSGYHHDGLTTGFTGKYLSWHYVKNLEGVTSETLLSSFSKTGRPLVKKAMSFGIKVRVLKRDELHLFKEITTSTSNRRDYMDKSLDYYQDFYDSFEGKAEFVIATLNFREYDHNLQIKAEALENKLKLLDERFRENADSPKYHRQRSEIVNQLASFETRRQEVQSFIQKYDNQDVVLAGSLFVYSLKETVYFFSGSYTEFNKFYAPAVLQEYVMQEALKRGSTFYNLLGIQGTFDGSDSILRFKQNFNGYIIRKTGTFNYYPSPFKYKGIQLLKKVLKRN</sequence>
<dbReference type="Gene3D" id="1.20.58.90">
    <property type="match status" value="1"/>
</dbReference>
<dbReference type="GO" id="GO:0016874">
    <property type="term" value="F:ligase activity"/>
    <property type="evidence" value="ECO:0007669"/>
    <property type="project" value="UniProtKB-KW"/>
</dbReference>
<evidence type="ECO:0000313" key="19">
    <source>
        <dbReference type="Proteomes" id="UP000254076"/>
    </source>
</evidence>
<accession>A0A0H1U221</accession>
<dbReference type="GO" id="GO:0009252">
    <property type="term" value="P:peptidoglycan biosynthetic process"/>
    <property type="evidence" value="ECO:0007669"/>
    <property type="project" value="UniProtKB-KW"/>
</dbReference>
<dbReference type="InterPro" id="IPR050644">
    <property type="entry name" value="PG_Glycine_Bridge_Synth"/>
</dbReference>
<dbReference type="GO" id="GO:0071555">
    <property type="term" value="P:cell wall organization"/>
    <property type="evidence" value="ECO:0007669"/>
    <property type="project" value="UniProtKB-KW"/>
</dbReference>
<comment type="catalytic activity">
    <reaction evidence="12">
        <text>beta-D-GlcNAc-(1-&gt;4)-Mur2Ac(oyl-L-Ala-D-isoglutaminyl-L-Lys-(N(6)-Gly)-D-Ala-D-Ala)-di-trans,octa-cis-undecaprenyl diphosphate + 2 glycyl-tRNA(Gly) = MurNAc-L-Ala-D-isoglutaminyl-L-Lys-(N(6)-tri-Gly)-D-Ala-D-Ala-diphospho-di-trans,octa-cis-undecaprenyl-GlcNAc + 2 tRNA(Gly) + 2 H(+)</text>
        <dbReference type="Rhea" id="RHEA:30439"/>
        <dbReference type="Rhea" id="RHEA-COMP:9664"/>
        <dbReference type="Rhea" id="RHEA-COMP:9683"/>
        <dbReference type="ChEBI" id="CHEBI:15378"/>
        <dbReference type="ChEBI" id="CHEBI:62234"/>
        <dbReference type="ChEBI" id="CHEBI:62235"/>
        <dbReference type="ChEBI" id="CHEBI:78442"/>
        <dbReference type="ChEBI" id="CHEBI:78522"/>
        <dbReference type="EC" id="2.3.2.17"/>
    </reaction>
</comment>
<evidence type="ECO:0000256" key="4">
    <source>
        <dbReference type="ARBA" id="ARBA00022490"/>
    </source>
</evidence>
<organism evidence="15 19">
    <name type="scientific">Streptococcus agalactiae</name>
    <dbReference type="NCBI Taxonomy" id="1311"/>
    <lineage>
        <taxon>Bacteria</taxon>
        <taxon>Bacillati</taxon>
        <taxon>Bacillota</taxon>
        <taxon>Bacilli</taxon>
        <taxon>Lactobacillales</taxon>
        <taxon>Streptococcaceae</taxon>
        <taxon>Streptococcus</taxon>
    </lineage>
</organism>
<evidence type="ECO:0000256" key="3">
    <source>
        <dbReference type="ARBA" id="ARBA00016236"/>
    </source>
</evidence>
<dbReference type="InterPro" id="IPR010978">
    <property type="entry name" value="tRNA-bd_arm"/>
</dbReference>
<dbReference type="EMBL" id="UHEQ01000004">
    <property type="protein sequence ID" value="SUN14518.1"/>
    <property type="molecule type" value="Genomic_DNA"/>
</dbReference>
<dbReference type="EMBL" id="UHEW01000005">
    <property type="protein sequence ID" value="SUN28906.1"/>
    <property type="molecule type" value="Genomic_DNA"/>
</dbReference>
<evidence type="ECO:0000313" key="13">
    <source>
        <dbReference type="EMBL" id="KLL35804.1"/>
    </source>
</evidence>
<evidence type="ECO:0000256" key="11">
    <source>
        <dbReference type="ARBA" id="ARBA00032233"/>
    </source>
</evidence>
<evidence type="ECO:0000256" key="12">
    <source>
        <dbReference type="ARBA" id="ARBA00047483"/>
    </source>
</evidence>
<keyword evidence="9" id="KW-0961">Cell wall biogenesis/degradation</keyword>
<dbReference type="SUPFAM" id="SSF46589">
    <property type="entry name" value="tRNA-binding arm"/>
    <property type="match status" value="1"/>
</dbReference>
<evidence type="ECO:0000256" key="6">
    <source>
        <dbReference type="ARBA" id="ARBA00022960"/>
    </source>
</evidence>
<protein>
    <recommendedName>
        <fullName evidence="3">Aminoacyltransferase FemA</fullName>
        <ecNumber evidence="2">2.3.2.17</ecNumber>
    </recommendedName>
    <alternativeName>
        <fullName evidence="11">Factor essential for expression of methicillin resistance A</fullName>
    </alternativeName>
    <alternativeName>
        <fullName evidence="10">N-acetylmuramoyl-L-alanyl-D-glutamyl-L-lysyl-(N6-glycyl)-D-alanyl-D-alanine-diphosphoundecaprenyl-N-acetylglucosamine:glycine glycyltransferase</fullName>
    </alternativeName>
</protein>
<keyword evidence="6" id="KW-0133">Cell shape</keyword>
<evidence type="ECO:0000313" key="15">
    <source>
        <dbReference type="EMBL" id="SUN14518.1"/>
    </source>
</evidence>
<dbReference type="PROSITE" id="PS51191">
    <property type="entry name" value="FEMABX"/>
    <property type="match status" value="1"/>
</dbReference>
<evidence type="ECO:0000313" key="18">
    <source>
        <dbReference type="Proteomes" id="UP000250200"/>
    </source>
</evidence>
<keyword evidence="7" id="KW-0573">Peptidoglycan synthesis</keyword>
<evidence type="ECO:0000256" key="10">
    <source>
        <dbReference type="ARBA" id="ARBA00030706"/>
    </source>
</evidence>
<dbReference type="EC" id="2.3.2.17" evidence="2"/>
<dbReference type="RefSeq" id="WP_000175200.1">
    <property type="nucleotide sequence ID" value="NZ_CAACXY010000016.1"/>
</dbReference>
<gene>
    <name evidence="15" type="primary">femB_3</name>
    <name evidence="16" type="synonym">femB_1</name>
    <name evidence="14" type="ORF">NCTC8181_01992</name>
    <name evidence="15" type="ORF">NCTC8185_01806</name>
    <name evidence="16" type="ORF">NCTC9828_01172</name>
    <name evidence="13" type="ORF">WA04_09855</name>
</gene>
<dbReference type="GO" id="GO:0008360">
    <property type="term" value="P:regulation of cell shape"/>
    <property type="evidence" value="ECO:0007669"/>
    <property type="project" value="UniProtKB-KW"/>
</dbReference>
<evidence type="ECO:0000256" key="2">
    <source>
        <dbReference type="ARBA" id="ARBA00012466"/>
    </source>
</evidence>
<comment type="similarity">
    <text evidence="1">Belongs to the FemABX family.</text>
</comment>
<evidence type="ECO:0000313" key="17">
    <source>
        <dbReference type="Proteomes" id="UP000035346"/>
    </source>
</evidence>
<dbReference type="PANTHER" id="PTHR36174:SF2">
    <property type="entry name" value="AMINOACYLTRANSFERASE FEMA"/>
    <property type="match status" value="1"/>
</dbReference>
<comment type="caution">
    <text evidence="15">The sequence shown here is derived from an EMBL/GenBank/DDBJ whole genome shotgun (WGS) entry which is preliminary data.</text>
</comment>
<evidence type="ECO:0000313" key="16">
    <source>
        <dbReference type="EMBL" id="SUN28906.1"/>
    </source>
</evidence>
<dbReference type="EMBL" id="UAVB01000001">
    <property type="protein sequence ID" value="SQA18935.1"/>
    <property type="molecule type" value="Genomic_DNA"/>
</dbReference>
<dbReference type="EMBL" id="LBKL01000091">
    <property type="protein sequence ID" value="KLL35804.1"/>
    <property type="molecule type" value="Genomic_DNA"/>
</dbReference>
<dbReference type="Gene3D" id="3.40.630.30">
    <property type="match status" value="2"/>
</dbReference>
<reference evidence="13 17" key="1">
    <citation type="journal article" date="2015" name="PLoS ONE">
        <title>Genomic analysis reveals the molecular basis for capsule loss in the group B streptococcus population.</title>
        <authorList>
            <consortium name="DEVANI Consortium"/>
            <person name="Rosini R."/>
            <person name="Campisi E."/>
            <person name="De Chiara M."/>
            <person name="Tettelin H."/>
            <person name="Rinaudo D."/>
            <person name="Toniolo C."/>
            <person name="Metruccio M."/>
            <person name="Guidotti S."/>
            <person name="Sorensen U.B."/>
            <person name="Kilian M."/>
            <person name="Ramirez M."/>
            <person name="Janulczyk R."/>
            <person name="Donati C."/>
            <person name="Grandi G."/>
            <person name="Margarit I."/>
        </authorList>
    </citation>
    <scope>NUCLEOTIDE SEQUENCE [LARGE SCALE GENOMIC DNA]</scope>
    <source>
        <strain evidence="13 17">DK-B-USS-215</strain>
    </source>
</reference>
<dbReference type="SUPFAM" id="SSF55729">
    <property type="entry name" value="Acyl-CoA N-acyltransferases (Nat)"/>
    <property type="match status" value="2"/>
</dbReference>
<dbReference type="Proteomes" id="UP000255140">
    <property type="component" value="Unassembled WGS sequence"/>
</dbReference>
<dbReference type="Proteomes" id="UP000035346">
    <property type="component" value="Unassembled WGS sequence"/>
</dbReference>
<keyword evidence="5 15" id="KW-0808">Transferase</keyword>
<dbReference type="AlphaFoldDB" id="A0A0H1U221"/>
<reference evidence="18 19" key="2">
    <citation type="submission" date="2018-06" db="EMBL/GenBank/DDBJ databases">
        <authorList>
            <consortium name="Pathogen Informatics"/>
            <person name="Doyle S."/>
        </authorList>
    </citation>
    <scope>NUCLEOTIDE SEQUENCE [LARGE SCALE GENOMIC DNA]</scope>
    <source>
        <strain evidence="14 18">NCTC8181</strain>
        <strain evidence="15 19">NCTC8185</strain>
        <strain evidence="16 20">NCTC9828</strain>
    </source>
</reference>
<evidence type="ECO:0000256" key="7">
    <source>
        <dbReference type="ARBA" id="ARBA00022984"/>
    </source>
</evidence>
<name>A0A0H1U221_STRAG</name>
<dbReference type="InterPro" id="IPR003447">
    <property type="entry name" value="FEMABX"/>
</dbReference>
<dbReference type="GO" id="GO:0000166">
    <property type="term" value="F:nucleotide binding"/>
    <property type="evidence" value="ECO:0007669"/>
    <property type="project" value="InterPro"/>
</dbReference>
<evidence type="ECO:0000256" key="1">
    <source>
        <dbReference type="ARBA" id="ARBA00009943"/>
    </source>
</evidence>
<evidence type="ECO:0000313" key="20">
    <source>
        <dbReference type="Proteomes" id="UP000255140"/>
    </source>
</evidence>
<dbReference type="Proteomes" id="UP000250200">
    <property type="component" value="Unassembled WGS sequence"/>
</dbReference>
<evidence type="ECO:0000256" key="8">
    <source>
        <dbReference type="ARBA" id="ARBA00023315"/>
    </source>
</evidence>
<evidence type="ECO:0000313" key="14">
    <source>
        <dbReference type="EMBL" id="SQA18935.1"/>
    </source>
</evidence>
<dbReference type="Pfam" id="PF02388">
    <property type="entry name" value="FemAB"/>
    <property type="match status" value="1"/>
</dbReference>
<dbReference type="Proteomes" id="UP000254076">
    <property type="component" value="Unassembled WGS sequence"/>
</dbReference>
<dbReference type="GO" id="GO:0016755">
    <property type="term" value="F:aminoacyltransferase activity"/>
    <property type="evidence" value="ECO:0007669"/>
    <property type="project" value="InterPro"/>
</dbReference>
<evidence type="ECO:0000256" key="9">
    <source>
        <dbReference type="ARBA" id="ARBA00023316"/>
    </source>
</evidence>
<evidence type="ECO:0000256" key="5">
    <source>
        <dbReference type="ARBA" id="ARBA00022679"/>
    </source>
</evidence>
<dbReference type="InterPro" id="IPR016181">
    <property type="entry name" value="Acyl_CoA_acyltransferase"/>
</dbReference>
<keyword evidence="4" id="KW-0963">Cytoplasm</keyword>
<keyword evidence="8 15" id="KW-0012">Acyltransferase</keyword>
<proteinExistence type="inferred from homology"/>
<dbReference type="PANTHER" id="PTHR36174">
    <property type="entry name" value="LIPID II:GLYCINE GLYCYLTRANSFERASE"/>
    <property type="match status" value="1"/>
</dbReference>